<dbReference type="EMBL" id="LWAJ01000216">
    <property type="protein sequence ID" value="KZL48936.1"/>
    <property type="molecule type" value="Genomic_DNA"/>
</dbReference>
<sequence>MAAVERILLLFPGMILEVRDSASADLSVRGLLYYQLGEYHQAADDLQSYLLKVPDAEDAVVIRQLLAELGKDN</sequence>
<dbReference type="InterPro" id="IPR011990">
    <property type="entry name" value="TPR-like_helical_dom_sf"/>
</dbReference>
<accession>A0A166IWA8</accession>
<name>A0A166IWA8_NODSP</name>
<dbReference type="AlphaFoldDB" id="A0A166IWA8"/>
<dbReference type="Pfam" id="PF13371">
    <property type="entry name" value="TPR_9"/>
    <property type="match status" value="1"/>
</dbReference>
<comment type="caution">
    <text evidence="1">The sequence shown here is derived from an EMBL/GenBank/DDBJ whole genome shotgun (WGS) entry which is preliminary data.</text>
</comment>
<organism evidence="1 2">
    <name type="scientific">Nodularia spumigena CENA596</name>
    <dbReference type="NCBI Taxonomy" id="1819295"/>
    <lineage>
        <taxon>Bacteria</taxon>
        <taxon>Bacillati</taxon>
        <taxon>Cyanobacteriota</taxon>
        <taxon>Cyanophyceae</taxon>
        <taxon>Nostocales</taxon>
        <taxon>Nodulariaceae</taxon>
        <taxon>Nodularia</taxon>
    </lineage>
</organism>
<reference evidence="1 2" key="1">
    <citation type="submission" date="2016-04" db="EMBL/GenBank/DDBJ databases">
        <title>Draft Genome Assembly of the Bloom-forming Cyanobacterium Nodularia spumigena Strain CENA596 in Shrimp Production Ponds.</title>
        <authorList>
            <person name="Popin R.V."/>
            <person name="Rigonato J."/>
            <person name="Abreu V.A."/>
            <person name="Andreote A.P."/>
            <person name="Silveira S.B."/>
            <person name="Odebrecht C."/>
            <person name="Fiore M.F."/>
        </authorList>
    </citation>
    <scope>NUCLEOTIDE SEQUENCE [LARGE SCALE GENOMIC DNA]</scope>
    <source>
        <strain evidence="1 2">CENA596</strain>
    </source>
</reference>
<evidence type="ECO:0000313" key="2">
    <source>
        <dbReference type="Proteomes" id="UP000076555"/>
    </source>
</evidence>
<gene>
    <name evidence="1" type="ORF">A2T98_15695</name>
</gene>
<proteinExistence type="predicted"/>
<protein>
    <recommendedName>
        <fullName evidence="3">Tetratricopeptide repeat protein</fullName>
    </recommendedName>
</protein>
<dbReference type="SUPFAM" id="SSF48452">
    <property type="entry name" value="TPR-like"/>
    <property type="match status" value="1"/>
</dbReference>
<dbReference type="Proteomes" id="UP000076555">
    <property type="component" value="Unassembled WGS sequence"/>
</dbReference>
<evidence type="ECO:0000313" key="1">
    <source>
        <dbReference type="EMBL" id="KZL48936.1"/>
    </source>
</evidence>
<evidence type="ECO:0008006" key="3">
    <source>
        <dbReference type="Google" id="ProtNLM"/>
    </source>
</evidence>